<comment type="caution">
    <text evidence="2">The sequence shown here is derived from an EMBL/GenBank/DDBJ whole genome shotgun (WGS) entry which is preliminary data.</text>
</comment>
<dbReference type="NCBIfam" id="TIGR01489">
    <property type="entry name" value="DKMTPPase-SF"/>
    <property type="match status" value="1"/>
</dbReference>
<keyword evidence="3" id="KW-1185">Reference proteome</keyword>
<dbReference type="Gene3D" id="3.90.1470.20">
    <property type="match status" value="1"/>
</dbReference>
<dbReference type="GO" id="GO:0000287">
    <property type="term" value="F:magnesium ion binding"/>
    <property type="evidence" value="ECO:0007669"/>
    <property type="project" value="TreeGrafter"/>
</dbReference>
<dbReference type="PANTHER" id="PTHR43344:SF21">
    <property type="entry name" value="POLYOL PHOSPHATE PHOSPHATASE PYP1"/>
    <property type="match status" value="1"/>
</dbReference>
<dbReference type="InterPro" id="IPR023214">
    <property type="entry name" value="HAD_sf"/>
</dbReference>
<accession>A0A2V3UWP1</accession>
<name>A0A2V3UWP1_9HYPH</name>
<evidence type="ECO:0000313" key="3">
    <source>
        <dbReference type="Proteomes" id="UP000248021"/>
    </source>
</evidence>
<dbReference type="InterPro" id="IPR050582">
    <property type="entry name" value="HAD-like_SerB"/>
</dbReference>
<dbReference type="Gene3D" id="3.40.50.1000">
    <property type="entry name" value="HAD superfamily/HAD-like"/>
    <property type="match status" value="1"/>
</dbReference>
<dbReference type="Pfam" id="PF12710">
    <property type="entry name" value="HAD"/>
    <property type="match status" value="1"/>
</dbReference>
<dbReference type="RefSeq" id="WP_110373099.1">
    <property type="nucleotide sequence ID" value="NZ_JAHBRY010000001.1"/>
</dbReference>
<protein>
    <submittedName>
        <fullName evidence="2">HAD superfamily phosphoserine phosphatase-like hydrolase/2,3-diketo-5-methylthio-1-phosphopentane phosphatase</fullName>
    </submittedName>
</protein>
<dbReference type="Proteomes" id="UP000248021">
    <property type="component" value="Unassembled WGS sequence"/>
</dbReference>
<sequence>MPFAHRPSLSSSWQAVVDFDGTISCDDTTDRVLQRFAEPGWEAIEAEWQAGLISSRACMTRQVALLRVSPEVLDTFVTTLEIDYGFPAFALLCQRHGIPLTIVSDGLDRTIRTIMRRTGFDHIPVIANRLEPTGGDRWRLTSPHSAPDGACSSGTCKCRVAAKQPRPLTLLFGDGRSDYCLAGEADLVLAKSGLAAHCRQARIPHHAVTDFAEAAACLEAVLAGAPLPRQPEDKING</sequence>
<dbReference type="GO" id="GO:0006564">
    <property type="term" value="P:L-serine biosynthetic process"/>
    <property type="evidence" value="ECO:0007669"/>
    <property type="project" value="TreeGrafter"/>
</dbReference>
<gene>
    <name evidence="2" type="ORF">C7450_101871</name>
</gene>
<dbReference type="EMBL" id="QJJK01000001">
    <property type="protein sequence ID" value="PXW65108.1"/>
    <property type="molecule type" value="Genomic_DNA"/>
</dbReference>
<evidence type="ECO:0000256" key="1">
    <source>
        <dbReference type="ARBA" id="ARBA00022801"/>
    </source>
</evidence>
<dbReference type="GO" id="GO:0036424">
    <property type="term" value="F:L-phosphoserine phosphatase activity"/>
    <property type="evidence" value="ECO:0007669"/>
    <property type="project" value="TreeGrafter"/>
</dbReference>
<dbReference type="AlphaFoldDB" id="A0A2V3UWP1"/>
<dbReference type="InterPro" id="IPR036412">
    <property type="entry name" value="HAD-like_sf"/>
</dbReference>
<proteinExistence type="predicted"/>
<keyword evidence="1 2" id="KW-0378">Hydrolase</keyword>
<organism evidence="2 3">
    <name type="scientific">Chelatococcus asaccharovorans</name>
    <dbReference type="NCBI Taxonomy" id="28210"/>
    <lineage>
        <taxon>Bacteria</taxon>
        <taxon>Pseudomonadati</taxon>
        <taxon>Pseudomonadota</taxon>
        <taxon>Alphaproteobacteria</taxon>
        <taxon>Hyphomicrobiales</taxon>
        <taxon>Chelatococcaceae</taxon>
        <taxon>Chelatococcus</taxon>
    </lineage>
</organism>
<dbReference type="PANTHER" id="PTHR43344">
    <property type="entry name" value="PHOSPHOSERINE PHOSPHATASE"/>
    <property type="match status" value="1"/>
</dbReference>
<dbReference type="InterPro" id="IPR006384">
    <property type="entry name" value="HAD_hydro_PyrdxlP_Pase-like"/>
</dbReference>
<dbReference type="OrthoDB" id="9804940at2"/>
<evidence type="ECO:0000313" key="2">
    <source>
        <dbReference type="EMBL" id="PXW65108.1"/>
    </source>
</evidence>
<dbReference type="SUPFAM" id="SSF56784">
    <property type="entry name" value="HAD-like"/>
    <property type="match status" value="1"/>
</dbReference>
<dbReference type="GO" id="GO:0005737">
    <property type="term" value="C:cytoplasm"/>
    <property type="evidence" value="ECO:0007669"/>
    <property type="project" value="TreeGrafter"/>
</dbReference>
<reference evidence="2 3" key="1">
    <citation type="submission" date="2018-05" db="EMBL/GenBank/DDBJ databases">
        <title>Genomic Encyclopedia of Type Strains, Phase IV (KMG-IV): sequencing the most valuable type-strain genomes for metagenomic binning, comparative biology and taxonomic classification.</title>
        <authorList>
            <person name="Goeker M."/>
        </authorList>
    </citation>
    <scope>NUCLEOTIDE SEQUENCE [LARGE SCALE GENOMIC DNA]</scope>
    <source>
        <strain evidence="2 3">DSM 6462</strain>
    </source>
</reference>
<dbReference type="NCBIfam" id="TIGR01488">
    <property type="entry name" value="HAD-SF-IB"/>
    <property type="match status" value="1"/>
</dbReference>